<dbReference type="STRING" id="304371.MCP_1857"/>
<evidence type="ECO:0000313" key="1">
    <source>
        <dbReference type="EMBL" id="BAI61929.1"/>
    </source>
</evidence>
<reference evidence="1 2" key="2">
    <citation type="journal article" date="2008" name="Int. J. Syst. Evol. Microbiol.">
        <title>Methanocella paludicola gen. nov., sp. nov., a methane-producing archaeon, the first isolate of the lineage 'Rice Cluster I', and proposal of the new archaeal order Methanocellales ord. nov.</title>
        <authorList>
            <person name="Sakai S."/>
            <person name="Imachi H."/>
            <person name="Hanada S."/>
            <person name="Ohashi A."/>
            <person name="Harada H."/>
            <person name="Kamagata Y."/>
        </authorList>
    </citation>
    <scope>NUCLEOTIDE SEQUENCE [LARGE SCALE GENOMIC DNA]</scope>
    <source>
        <strain evidence="2">DSM 17711 / JCM 13418 / NBRC 101707 / SANAE</strain>
    </source>
</reference>
<reference evidence="2" key="3">
    <citation type="journal article" date="2011" name="PLoS ONE">
        <title>Genome sequence of a mesophilic hydrogenotrophic methanogen Methanocella paludicola, the first cultivated representative of the order Methanocellales.</title>
        <authorList>
            <person name="Sakai S."/>
            <person name="Takaki Y."/>
            <person name="Shimamura S."/>
            <person name="Sekine M."/>
            <person name="Tajima T."/>
            <person name="Kosugi H."/>
            <person name="Ichikawa N."/>
            <person name="Tasumi E."/>
            <person name="Hiraki A.T."/>
            <person name="Shimizu A."/>
            <person name="Kato Y."/>
            <person name="Nishiko R."/>
            <person name="Mori K."/>
            <person name="Fujita N."/>
            <person name="Imachi H."/>
            <person name="Takai K."/>
        </authorList>
    </citation>
    <scope>NUCLEOTIDE SEQUENCE [LARGE SCALE GENOMIC DNA]</scope>
    <source>
        <strain evidence="2">DSM 17711 / JCM 13418 / NBRC 101707 / SANAE</strain>
    </source>
</reference>
<sequence>MPYKKKQYTYQYVLRDNVQTLANYVLDKQKELHFNVPGVPIKRNDDTATREYILNMTPEQRKELGINKSTLWCIQIHALVYPEEPTRR</sequence>
<keyword evidence="2" id="KW-1185">Reference proteome</keyword>
<evidence type="ECO:0000313" key="2">
    <source>
        <dbReference type="Proteomes" id="UP000001882"/>
    </source>
</evidence>
<protein>
    <submittedName>
        <fullName evidence="1">Uncharacterized protein</fullName>
    </submittedName>
</protein>
<name>D1YZQ7_METPS</name>
<dbReference type="InParanoid" id="D1YZQ7"/>
<proteinExistence type="predicted"/>
<organism evidence="1 2">
    <name type="scientific">Methanocella paludicola (strain DSM 17711 / JCM 13418 / NBRC 101707 / SANAE)</name>
    <dbReference type="NCBI Taxonomy" id="304371"/>
    <lineage>
        <taxon>Archaea</taxon>
        <taxon>Methanobacteriati</taxon>
        <taxon>Methanobacteriota</taxon>
        <taxon>Stenosarchaea group</taxon>
        <taxon>Methanomicrobia</taxon>
        <taxon>Methanocellales</taxon>
        <taxon>Methanocellaceae</taxon>
        <taxon>Methanocella</taxon>
    </lineage>
</organism>
<accession>D1YZQ7</accession>
<gene>
    <name evidence="1" type="ordered locus">MCP_1857</name>
</gene>
<dbReference type="Proteomes" id="UP000001882">
    <property type="component" value="Chromosome"/>
</dbReference>
<dbReference type="EMBL" id="AP011532">
    <property type="protein sequence ID" value="BAI61929.1"/>
    <property type="molecule type" value="Genomic_DNA"/>
</dbReference>
<dbReference type="KEGG" id="mpd:MCP_1857"/>
<dbReference type="eggNOG" id="arCOG01453">
    <property type="taxonomic scope" value="Archaea"/>
</dbReference>
<reference evidence="1 2" key="1">
    <citation type="journal article" date="2007" name="Appl. Environ. Microbiol.">
        <title>Isolation of key methanogens for global methane emission from rice paddy fields: a novel isolate affiliated with the clone cluster rice cluster I.</title>
        <authorList>
            <person name="Sakai S."/>
            <person name="Imachi H."/>
            <person name="Sekiguchi Y."/>
            <person name="Ohashi A."/>
            <person name="Harada H."/>
            <person name="Kamagata Y."/>
        </authorList>
    </citation>
    <scope>NUCLEOTIDE SEQUENCE [LARGE SCALE GENOMIC DNA]</scope>
    <source>
        <strain evidence="2">DSM 17711 / JCM 13418 / NBRC 101707 / SANAE</strain>
    </source>
</reference>
<dbReference type="AlphaFoldDB" id="D1YZQ7"/>